<evidence type="ECO:0000313" key="2">
    <source>
        <dbReference type="Proteomes" id="UP000249757"/>
    </source>
</evidence>
<protein>
    <submittedName>
        <fullName evidence="1">Sterigmatocystin 8-O-methyltransferase</fullName>
    </submittedName>
</protein>
<sequence length="156" mass="17131">MTSTSRIAALAKQIETQTTKLDKFFTESQMPPPSFDEDAPLMYPFPPDVAEAQEALSAALDELWWLNQGPIQTIVAKSFATSVGLKTILKYNIQNLVPLEIGTTYKELAEKTGVPEQKLTRLLSTDVNEQAERAQPIGLLSQLSGGQQLARLARIG</sequence>
<evidence type="ECO:0000313" key="1">
    <source>
        <dbReference type="EMBL" id="KAI1507486.1"/>
    </source>
</evidence>
<dbReference type="Proteomes" id="UP000249757">
    <property type="component" value="Unassembled WGS sequence"/>
</dbReference>
<dbReference type="AlphaFoldDB" id="A0A922N1C8"/>
<dbReference type="EMBL" id="NRDI02000040">
    <property type="protein sequence ID" value="KAI1507486.1"/>
    <property type="molecule type" value="Genomic_DNA"/>
</dbReference>
<reference evidence="2" key="1">
    <citation type="journal article" date="2022" name="Microb. Genom.">
        <title>A global pangenome for the wheat fungal pathogen Pyrenophora tritici-repentis and prediction of effector protein structural homology.</title>
        <authorList>
            <person name="Moolhuijzen P.M."/>
            <person name="See P.T."/>
            <person name="Shi G."/>
            <person name="Powell H.R."/>
            <person name="Cockram J."/>
            <person name="Jorgensen L.N."/>
            <person name="Benslimane H."/>
            <person name="Strelkov S.E."/>
            <person name="Turner J."/>
            <person name="Liu Z."/>
            <person name="Moffat C.S."/>
        </authorList>
    </citation>
    <scope>NUCLEOTIDE SEQUENCE [LARGE SCALE GENOMIC DNA]</scope>
</reference>
<proteinExistence type="predicted"/>
<accession>A0A922N1C8</accession>
<name>A0A922N1C8_9PLEO</name>
<gene>
    <name evidence="1" type="ORF">Ptr86124_013590</name>
</gene>
<organism evidence="1 2">
    <name type="scientific">Pyrenophora tritici-repentis</name>
    <dbReference type="NCBI Taxonomy" id="45151"/>
    <lineage>
        <taxon>Eukaryota</taxon>
        <taxon>Fungi</taxon>
        <taxon>Dikarya</taxon>
        <taxon>Ascomycota</taxon>
        <taxon>Pezizomycotina</taxon>
        <taxon>Dothideomycetes</taxon>
        <taxon>Pleosporomycetidae</taxon>
        <taxon>Pleosporales</taxon>
        <taxon>Pleosporineae</taxon>
        <taxon>Pleosporaceae</taxon>
        <taxon>Pyrenophora</taxon>
    </lineage>
</organism>
<keyword evidence="2" id="KW-1185">Reference proteome</keyword>
<comment type="caution">
    <text evidence="1">The sequence shown here is derived from an EMBL/GenBank/DDBJ whole genome shotgun (WGS) entry which is preliminary data.</text>
</comment>